<reference evidence="2 3" key="1">
    <citation type="journal article" date="2024" name="Dis. Aquat. Organ.">
        <title>Francisella sciaenopsi sp. nov. isolated from diseased red drum Sciaenops ocellatus in Florida, USA.</title>
        <authorList>
            <person name="Kawahara M."/>
            <person name="Cody T.T."/>
            <person name="Yanong R.P.E."/>
            <person name="Henderson E."/>
            <person name="Yazdi Z."/>
            <person name="Soto E."/>
        </authorList>
    </citation>
    <scope>NUCLEOTIDE SEQUENCE [LARGE SCALE GENOMIC DNA]</scope>
    <source>
        <strain evidence="2 3">R22-20-7</strain>
    </source>
</reference>
<dbReference type="Proteomes" id="UP001628164">
    <property type="component" value="Unassembled WGS sequence"/>
</dbReference>
<dbReference type="InterPro" id="IPR004843">
    <property type="entry name" value="Calcineurin-like_PHP"/>
</dbReference>
<dbReference type="Gene3D" id="3.60.21.10">
    <property type="match status" value="1"/>
</dbReference>
<dbReference type="InterPro" id="IPR029052">
    <property type="entry name" value="Metallo-depent_PP-like"/>
</dbReference>
<dbReference type="EMBL" id="BTHG01000010">
    <property type="protein sequence ID" value="GMN90422.1"/>
    <property type="molecule type" value="Genomic_DNA"/>
</dbReference>
<evidence type="ECO:0000313" key="3">
    <source>
        <dbReference type="Proteomes" id="UP001628164"/>
    </source>
</evidence>
<accession>A0ABQ6PIC2</accession>
<dbReference type="SUPFAM" id="SSF56300">
    <property type="entry name" value="Metallo-dependent phosphatases"/>
    <property type="match status" value="1"/>
</dbReference>
<dbReference type="PRINTS" id="PR00114">
    <property type="entry name" value="STPHPHTASE"/>
</dbReference>
<comment type="caution">
    <text evidence="2">The sequence shown here is derived from an EMBL/GenBank/DDBJ whole genome shotgun (WGS) entry which is preliminary data.</text>
</comment>
<protein>
    <submittedName>
        <fullName evidence="2">Metallophosphoesterase family protein</fullName>
    </submittedName>
</protein>
<dbReference type="Pfam" id="PF00149">
    <property type="entry name" value="Metallophos"/>
    <property type="match status" value="1"/>
</dbReference>
<dbReference type="RefSeq" id="WP_407878107.1">
    <property type="nucleotide sequence ID" value="NZ_BTHG01000010.1"/>
</dbReference>
<feature type="domain" description="Calcineurin-like phosphoesterase" evidence="1">
    <location>
        <begin position="2"/>
        <end position="182"/>
    </location>
</feature>
<dbReference type="PANTHER" id="PTHR42850">
    <property type="entry name" value="METALLOPHOSPHOESTERASE"/>
    <property type="match status" value="1"/>
</dbReference>
<organism evidence="2 3">
    <name type="scientific">Francisella sciaenopsi</name>
    <dbReference type="NCBI Taxonomy" id="3055034"/>
    <lineage>
        <taxon>Bacteria</taxon>
        <taxon>Pseudomonadati</taxon>
        <taxon>Pseudomonadota</taxon>
        <taxon>Gammaproteobacteria</taxon>
        <taxon>Thiotrichales</taxon>
        <taxon>Francisellaceae</taxon>
        <taxon>Francisella</taxon>
    </lineage>
</organism>
<name>A0ABQ6PIC2_9GAMM</name>
<evidence type="ECO:0000313" key="2">
    <source>
        <dbReference type="EMBL" id="GMN90422.1"/>
    </source>
</evidence>
<dbReference type="InterPro" id="IPR006186">
    <property type="entry name" value="Ser/Thr-sp_prot-phosphatase"/>
</dbReference>
<keyword evidence="3" id="KW-1185">Reference proteome</keyword>
<dbReference type="PANTHER" id="PTHR42850:SF4">
    <property type="entry name" value="ZINC-DEPENDENT ENDOPOLYPHOSPHATASE"/>
    <property type="match status" value="1"/>
</dbReference>
<gene>
    <name evidence="2" type="ORF">fsci_19100</name>
</gene>
<evidence type="ECO:0000259" key="1">
    <source>
        <dbReference type="Pfam" id="PF00149"/>
    </source>
</evidence>
<proteinExistence type="predicted"/>
<dbReference type="InterPro" id="IPR050126">
    <property type="entry name" value="Ap4A_hydrolase"/>
</dbReference>
<sequence length="242" mass="28559">MIFVIGDVHGEITKLKKIIKNIEKIDSSPKYIFIGDYINKGENSKETLDFLTGIKDAIFLMGNHEYYYLQYITKGTYKDKILKYGKTTFKDFNMNLDSIYDNLYKPYKDFFDNLILYYELDNYLISHAGIDVNYLEKDLKSLEAEKFCIFNRYDFISLNKKVKNKIVIFGHTGFSRPYYDGFKIGIDTAAAYREESPITAFCIEKEFFIDSNDQKYELSSLRKDVCPLIKRIEPYRVRNENP</sequence>